<sequence>MEDSELFGLRWDNYQSNLAASLYSLYKDMELCDVTISADGKSLRAHKNVLSVCSPYFKELFMANPGKDTTIILHGVDYNTLCSILEFIYQGEVTICQEEYEQFIRVAETLKLQGPTNNSSSLSSVNWIYNIGFTFIKM</sequence>
<dbReference type="EnsemblMetazoa" id="XM_028285171.2">
    <property type="protein sequence ID" value="XP_028140972.1"/>
    <property type="gene ID" value="LOC114335013"/>
</dbReference>
<keyword evidence="2" id="KW-0539">Nucleus</keyword>
<dbReference type="GO" id="GO:0005634">
    <property type="term" value="C:nucleus"/>
    <property type="evidence" value="ECO:0007669"/>
    <property type="project" value="UniProtKB-SubCell"/>
</dbReference>
<dbReference type="InterPro" id="IPR051095">
    <property type="entry name" value="Dros_DevTransReg"/>
</dbReference>
<proteinExistence type="predicted"/>
<evidence type="ECO:0000259" key="3">
    <source>
        <dbReference type="PROSITE" id="PS50097"/>
    </source>
</evidence>
<evidence type="ECO:0000313" key="5">
    <source>
        <dbReference type="Proteomes" id="UP001652700"/>
    </source>
</evidence>
<dbReference type="KEGG" id="dvv:114335013"/>
<dbReference type="CDD" id="cd18315">
    <property type="entry name" value="BTB_POZ_BAB-like"/>
    <property type="match status" value="1"/>
</dbReference>
<dbReference type="Gene3D" id="3.30.710.10">
    <property type="entry name" value="Potassium Channel Kv1.1, Chain A"/>
    <property type="match status" value="1"/>
</dbReference>
<dbReference type="InterPro" id="IPR000210">
    <property type="entry name" value="BTB/POZ_dom"/>
</dbReference>
<evidence type="ECO:0000256" key="2">
    <source>
        <dbReference type="ARBA" id="ARBA00023242"/>
    </source>
</evidence>
<comment type="subcellular location">
    <subcellularLocation>
        <location evidence="1">Nucleus</location>
    </subcellularLocation>
</comment>
<accession>A0A6P7G1T1</accession>
<gene>
    <name evidence="6" type="primary">LOC114335013</name>
</gene>
<dbReference type="Proteomes" id="UP001652700">
    <property type="component" value="Unplaced"/>
</dbReference>
<dbReference type="InterPro" id="IPR011333">
    <property type="entry name" value="SKP1/BTB/POZ_sf"/>
</dbReference>
<dbReference type="PROSITE" id="PS50097">
    <property type="entry name" value="BTB"/>
    <property type="match status" value="1"/>
</dbReference>
<evidence type="ECO:0000256" key="1">
    <source>
        <dbReference type="ARBA" id="ARBA00004123"/>
    </source>
</evidence>
<keyword evidence="5" id="KW-1185">Reference proteome</keyword>
<evidence type="ECO:0000313" key="4">
    <source>
        <dbReference type="EnsemblMetazoa" id="XP_028140972.1"/>
    </source>
</evidence>
<reference evidence="4" key="2">
    <citation type="submission" date="2025-05" db="UniProtKB">
        <authorList>
            <consortium name="EnsemblMetazoa"/>
        </authorList>
    </citation>
    <scope>IDENTIFICATION</scope>
</reference>
<dbReference type="GO" id="GO:0006357">
    <property type="term" value="P:regulation of transcription by RNA polymerase II"/>
    <property type="evidence" value="ECO:0007669"/>
    <property type="project" value="TreeGrafter"/>
</dbReference>
<dbReference type="SUPFAM" id="SSF54695">
    <property type="entry name" value="POZ domain"/>
    <property type="match status" value="1"/>
</dbReference>
<dbReference type="PANTHER" id="PTHR23110:SF99">
    <property type="entry name" value="BROAD-COMPLEX CORE PROTEIN ISOFORM 6"/>
    <property type="match status" value="1"/>
</dbReference>
<dbReference type="OrthoDB" id="2311693at2759"/>
<dbReference type="Pfam" id="PF00651">
    <property type="entry name" value="BTB"/>
    <property type="match status" value="1"/>
</dbReference>
<name>A0A6P7G1T1_DIAVI</name>
<evidence type="ECO:0000313" key="6">
    <source>
        <dbReference type="RefSeq" id="XP_028140972.1"/>
    </source>
</evidence>
<dbReference type="PANTHER" id="PTHR23110">
    <property type="entry name" value="BTB DOMAIN TRANSCRIPTION FACTOR"/>
    <property type="match status" value="1"/>
</dbReference>
<dbReference type="RefSeq" id="XP_028140972.1">
    <property type="nucleotide sequence ID" value="XM_028285171.1"/>
</dbReference>
<dbReference type="SMART" id="SM00225">
    <property type="entry name" value="BTB"/>
    <property type="match status" value="1"/>
</dbReference>
<protein>
    <submittedName>
        <fullName evidence="6">Longitudinals lacking protein-like</fullName>
    </submittedName>
</protein>
<organism evidence="6">
    <name type="scientific">Diabrotica virgifera virgifera</name>
    <name type="common">western corn rootworm</name>
    <dbReference type="NCBI Taxonomy" id="50390"/>
    <lineage>
        <taxon>Eukaryota</taxon>
        <taxon>Metazoa</taxon>
        <taxon>Ecdysozoa</taxon>
        <taxon>Arthropoda</taxon>
        <taxon>Hexapoda</taxon>
        <taxon>Insecta</taxon>
        <taxon>Pterygota</taxon>
        <taxon>Neoptera</taxon>
        <taxon>Endopterygota</taxon>
        <taxon>Coleoptera</taxon>
        <taxon>Polyphaga</taxon>
        <taxon>Cucujiformia</taxon>
        <taxon>Chrysomeloidea</taxon>
        <taxon>Chrysomelidae</taxon>
        <taxon>Galerucinae</taxon>
        <taxon>Diabroticina</taxon>
        <taxon>Diabroticites</taxon>
        <taxon>Diabrotica</taxon>
    </lineage>
</organism>
<dbReference type="InParanoid" id="A0A6P7G1T1"/>
<feature type="domain" description="BTB" evidence="3">
    <location>
        <begin position="32"/>
        <end position="97"/>
    </location>
</feature>
<dbReference type="GeneID" id="114335013"/>
<dbReference type="AlphaFoldDB" id="A0A6P7G1T1"/>
<reference evidence="6" key="1">
    <citation type="submission" date="2025-04" db="UniProtKB">
        <authorList>
            <consortium name="RefSeq"/>
        </authorList>
    </citation>
    <scope>IDENTIFICATION</scope>
    <source>
        <tissue evidence="6">Whole insect</tissue>
    </source>
</reference>